<dbReference type="InterPro" id="IPR014710">
    <property type="entry name" value="RmlC-like_jellyroll"/>
</dbReference>
<dbReference type="Gene3D" id="2.60.120.10">
    <property type="entry name" value="Jelly Rolls"/>
    <property type="match status" value="1"/>
</dbReference>
<dbReference type="InterPro" id="IPR018335">
    <property type="entry name" value="Tscrpt_reg_HTH_Crp-type_CS"/>
</dbReference>
<evidence type="ECO:0000256" key="2">
    <source>
        <dbReference type="ARBA" id="ARBA00023125"/>
    </source>
</evidence>
<evidence type="ECO:0000256" key="1">
    <source>
        <dbReference type="ARBA" id="ARBA00023015"/>
    </source>
</evidence>
<dbReference type="GO" id="GO:0003700">
    <property type="term" value="F:DNA-binding transcription factor activity"/>
    <property type="evidence" value="ECO:0007669"/>
    <property type="project" value="InterPro"/>
</dbReference>
<evidence type="ECO:0000259" key="6">
    <source>
        <dbReference type="PROSITE" id="PS51063"/>
    </source>
</evidence>
<dbReference type="Pfam" id="PF00027">
    <property type="entry name" value="cNMP_binding"/>
    <property type="match status" value="1"/>
</dbReference>
<evidence type="ECO:0000259" key="5">
    <source>
        <dbReference type="PROSITE" id="PS50042"/>
    </source>
</evidence>
<dbReference type="SMART" id="SM00419">
    <property type="entry name" value="HTH_CRP"/>
    <property type="match status" value="1"/>
</dbReference>
<dbReference type="PROSITE" id="PS50042">
    <property type="entry name" value="CNMP_BINDING_3"/>
    <property type="match status" value="1"/>
</dbReference>
<dbReference type="Pfam" id="PF13545">
    <property type="entry name" value="HTH_Crp_2"/>
    <property type="match status" value="1"/>
</dbReference>
<keyword evidence="8" id="KW-1185">Reference proteome</keyword>
<dbReference type="PANTHER" id="PTHR24567:SF74">
    <property type="entry name" value="HTH-TYPE TRANSCRIPTIONAL REGULATOR ARCR"/>
    <property type="match status" value="1"/>
</dbReference>
<keyword evidence="2" id="KW-0238">DNA-binding</keyword>
<dbReference type="Proteomes" id="UP000248214">
    <property type="component" value="Unassembled WGS sequence"/>
</dbReference>
<dbReference type="InterPro" id="IPR018490">
    <property type="entry name" value="cNMP-bd_dom_sf"/>
</dbReference>
<dbReference type="InterPro" id="IPR050397">
    <property type="entry name" value="Env_Response_Regulators"/>
</dbReference>
<gene>
    <name evidence="7" type="ORF">CR194_10150</name>
</gene>
<dbReference type="InterPro" id="IPR036388">
    <property type="entry name" value="WH-like_DNA-bd_sf"/>
</dbReference>
<dbReference type="InterPro" id="IPR036390">
    <property type="entry name" value="WH_DNA-bd_sf"/>
</dbReference>
<dbReference type="RefSeq" id="WP_110609552.1">
    <property type="nucleotide sequence ID" value="NZ_PDOD01000002.1"/>
</dbReference>
<sequence>MSNRLFNYKNYTPFFKQLSKENQNLLISLGEEIIVPSGKTLFYEGEAVKEIYIVKHGQVQLSKKTMENKKFVLHIKRENDIVGEFSLFNDMRASMTGEVLSDSTLIRLNLDVLEGVFIQNGEIATAFIKLFARNTQSTQAKFSDLLLYGKTGAFYSVLIRFVHSYGVEHPNGIKIDKKLTNQDLAYFIGSSRETVNRMFNELKKEGVAELEQGYIIIKKLEELKKHLHCDKCPLEICTIS</sequence>
<keyword evidence="3" id="KW-0010">Activator</keyword>
<feature type="domain" description="HTH crp-type" evidence="6">
    <location>
        <begin position="148"/>
        <end position="221"/>
    </location>
</feature>
<dbReference type="GO" id="GO:0003677">
    <property type="term" value="F:DNA binding"/>
    <property type="evidence" value="ECO:0007669"/>
    <property type="project" value="UniProtKB-KW"/>
</dbReference>
<proteinExistence type="predicted"/>
<name>A0A323TEU0_9BACI</name>
<evidence type="ECO:0000313" key="7">
    <source>
        <dbReference type="EMBL" id="PYZ93521.1"/>
    </source>
</evidence>
<feature type="domain" description="Cyclic nucleotide-binding" evidence="5">
    <location>
        <begin position="14"/>
        <end position="134"/>
    </location>
</feature>
<dbReference type="PROSITE" id="PS51063">
    <property type="entry name" value="HTH_CRP_2"/>
    <property type="match status" value="1"/>
</dbReference>
<dbReference type="AlphaFoldDB" id="A0A323TEU0"/>
<evidence type="ECO:0000313" key="8">
    <source>
        <dbReference type="Proteomes" id="UP000248214"/>
    </source>
</evidence>
<dbReference type="GO" id="GO:0005829">
    <property type="term" value="C:cytosol"/>
    <property type="evidence" value="ECO:0007669"/>
    <property type="project" value="TreeGrafter"/>
</dbReference>
<dbReference type="InterPro" id="IPR012318">
    <property type="entry name" value="HTH_CRP"/>
</dbReference>
<comment type="caution">
    <text evidence="7">The sequence shown here is derived from an EMBL/GenBank/DDBJ whole genome shotgun (WGS) entry which is preliminary data.</text>
</comment>
<dbReference type="CDD" id="cd00038">
    <property type="entry name" value="CAP_ED"/>
    <property type="match status" value="1"/>
</dbReference>
<dbReference type="InterPro" id="IPR000595">
    <property type="entry name" value="cNMP-bd_dom"/>
</dbReference>
<keyword evidence="1" id="KW-0805">Transcription regulation</keyword>
<organism evidence="7 8">
    <name type="scientific">Salipaludibacillus keqinensis</name>
    <dbReference type="NCBI Taxonomy" id="2045207"/>
    <lineage>
        <taxon>Bacteria</taxon>
        <taxon>Bacillati</taxon>
        <taxon>Bacillota</taxon>
        <taxon>Bacilli</taxon>
        <taxon>Bacillales</taxon>
        <taxon>Bacillaceae</taxon>
    </lineage>
</organism>
<evidence type="ECO:0000256" key="4">
    <source>
        <dbReference type="ARBA" id="ARBA00023163"/>
    </source>
</evidence>
<dbReference type="OrthoDB" id="9810708at2"/>
<dbReference type="PRINTS" id="PR00034">
    <property type="entry name" value="HTHCRP"/>
</dbReference>
<dbReference type="SUPFAM" id="SSF46785">
    <property type="entry name" value="Winged helix' DNA-binding domain"/>
    <property type="match status" value="1"/>
</dbReference>
<reference evidence="7 8" key="1">
    <citation type="submission" date="2017-10" db="EMBL/GenBank/DDBJ databases">
        <title>Bacillus sp. nov., a halophilic bacterium isolated from a Keqin Lake.</title>
        <authorList>
            <person name="Wang H."/>
        </authorList>
    </citation>
    <scope>NUCLEOTIDE SEQUENCE [LARGE SCALE GENOMIC DNA]</scope>
    <source>
        <strain evidence="7 8">KQ-12</strain>
    </source>
</reference>
<protein>
    <submittedName>
        <fullName evidence="7">Crp/Fnr family transcriptional regulator</fullName>
    </submittedName>
</protein>
<dbReference type="SUPFAM" id="SSF51206">
    <property type="entry name" value="cAMP-binding domain-like"/>
    <property type="match status" value="1"/>
</dbReference>
<dbReference type="EMBL" id="PDOD01000002">
    <property type="protein sequence ID" value="PYZ93521.1"/>
    <property type="molecule type" value="Genomic_DNA"/>
</dbReference>
<dbReference type="PROSITE" id="PS00042">
    <property type="entry name" value="HTH_CRP_1"/>
    <property type="match status" value="1"/>
</dbReference>
<dbReference type="SMART" id="SM00100">
    <property type="entry name" value="cNMP"/>
    <property type="match status" value="1"/>
</dbReference>
<accession>A0A323TEU0</accession>
<dbReference type="PANTHER" id="PTHR24567">
    <property type="entry name" value="CRP FAMILY TRANSCRIPTIONAL REGULATORY PROTEIN"/>
    <property type="match status" value="1"/>
</dbReference>
<dbReference type="Gene3D" id="1.10.10.10">
    <property type="entry name" value="Winged helix-like DNA-binding domain superfamily/Winged helix DNA-binding domain"/>
    <property type="match status" value="1"/>
</dbReference>
<keyword evidence="4" id="KW-0804">Transcription</keyword>
<evidence type="ECO:0000256" key="3">
    <source>
        <dbReference type="ARBA" id="ARBA00023159"/>
    </source>
</evidence>